<evidence type="ECO:0000313" key="4">
    <source>
        <dbReference type="Proteomes" id="UP000467130"/>
    </source>
</evidence>
<proteinExistence type="predicted"/>
<dbReference type="Gene3D" id="3.20.20.140">
    <property type="entry name" value="Metal-dependent hydrolases"/>
    <property type="match status" value="1"/>
</dbReference>
<dbReference type="PANTHER" id="PTHR21240:SF28">
    <property type="entry name" value="ISO-OROTATE DECARBOXYLASE (EUROFUNG)"/>
    <property type="match status" value="1"/>
</dbReference>
<dbReference type="AlphaFoldDB" id="A0A7I7Q7W0"/>
<dbReference type="Proteomes" id="UP000467130">
    <property type="component" value="Chromosome"/>
</dbReference>
<dbReference type="GO" id="GO:0005737">
    <property type="term" value="C:cytoplasm"/>
    <property type="evidence" value="ECO:0007669"/>
    <property type="project" value="TreeGrafter"/>
</dbReference>
<dbReference type="Pfam" id="PF04909">
    <property type="entry name" value="Amidohydro_2"/>
    <property type="match status" value="1"/>
</dbReference>
<dbReference type="InterPro" id="IPR032466">
    <property type="entry name" value="Metal_Hydrolase"/>
</dbReference>
<organism evidence="3 4">
    <name type="scientific">Mycobacterium stomatepiae</name>
    <dbReference type="NCBI Taxonomy" id="470076"/>
    <lineage>
        <taxon>Bacteria</taxon>
        <taxon>Bacillati</taxon>
        <taxon>Actinomycetota</taxon>
        <taxon>Actinomycetes</taxon>
        <taxon>Mycobacteriales</taxon>
        <taxon>Mycobacteriaceae</taxon>
        <taxon>Mycobacterium</taxon>
        <taxon>Mycobacterium simiae complex</taxon>
    </lineage>
</organism>
<keyword evidence="3" id="KW-0378">Hydrolase</keyword>
<dbReference type="KEGG" id="msto:MSTO_23770"/>
<reference evidence="3 4" key="1">
    <citation type="journal article" date="2019" name="Emerg. Microbes Infect.">
        <title>Comprehensive subspecies identification of 175 nontuberculous mycobacteria species based on 7547 genomic profiles.</title>
        <authorList>
            <person name="Matsumoto Y."/>
            <person name="Kinjo T."/>
            <person name="Motooka D."/>
            <person name="Nabeya D."/>
            <person name="Jung N."/>
            <person name="Uechi K."/>
            <person name="Horii T."/>
            <person name="Iida T."/>
            <person name="Fujita J."/>
            <person name="Nakamura S."/>
        </authorList>
    </citation>
    <scope>NUCLEOTIDE SEQUENCE [LARGE SCALE GENOMIC DNA]</scope>
    <source>
        <strain evidence="3 4">JCM 17783</strain>
    </source>
</reference>
<keyword evidence="1" id="KW-0456">Lyase</keyword>
<gene>
    <name evidence="3" type="ORF">MSTO_23770</name>
</gene>
<dbReference type="GO" id="GO:0019748">
    <property type="term" value="P:secondary metabolic process"/>
    <property type="evidence" value="ECO:0007669"/>
    <property type="project" value="TreeGrafter"/>
</dbReference>
<protein>
    <submittedName>
        <fullName evidence="3">Amidohydrolase</fullName>
    </submittedName>
</protein>
<sequence>MPQLNFPVFDGDHHLYETEESFTRYLPAELKDVFRYITVDGRTKVAIRNKVSDYIPNPTFEVVARPGATMDFYSGNNPEGKSLREIMGKPMRSIPAFRNPADRLALLDELGIDSALMFPTLASLVEVNFLDLPDITEKLIHGFNRWLLDEWTFNYQDRIFPTPVVNPSVVEKGIAELEFCLEHGAKVVLMRPGPVAGSPVTRSPFLPEFDPFWARVQEAGVLVALHASDSGYQKYINDWEGRQIEFSAFKPSTFAAAAMGARPISDTIYSAICHGMLIRFPNVRLISVENGGGWVLPALKTLEGVYKKMPQEFTEHPKDTFLRSVYVNPFWEDSIDTLIDTIGADRVVFGSDYPHPEGLAEPLSWLDELGHRTDEEVRKIMGGNLYDVLGLTTRV</sequence>
<accession>A0A7I7Q7W0</accession>
<dbReference type="EMBL" id="AP022587">
    <property type="protein sequence ID" value="BBY22172.1"/>
    <property type="molecule type" value="Genomic_DNA"/>
</dbReference>
<dbReference type="GO" id="GO:0016831">
    <property type="term" value="F:carboxy-lyase activity"/>
    <property type="evidence" value="ECO:0007669"/>
    <property type="project" value="InterPro"/>
</dbReference>
<evidence type="ECO:0000259" key="2">
    <source>
        <dbReference type="Pfam" id="PF04909"/>
    </source>
</evidence>
<dbReference type="RefSeq" id="WP_197939591.1">
    <property type="nucleotide sequence ID" value="NZ_AP022587.1"/>
</dbReference>
<keyword evidence="4" id="KW-1185">Reference proteome</keyword>
<feature type="domain" description="Amidohydrolase-related" evidence="2">
    <location>
        <begin position="100"/>
        <end position="390"/>
    </location>
</feature>
<dbReference type="InterPro" id="IPR032465">
    <property type="entry name" value="ACMSD"/>
</dbReference>
<dbReference type="SUPFAM" id="SSF51556">
    <property type="entry name" value="Metallo-dependent hydrolases"/>
    <property type="match status" value="1"/>
</dbReference>
<dbReference type="InterPro" id="IPR006680">
    <property type="entry name" value="Amidohydro-rel"/>
</dbReference>
<evidence type="ECO:0000313" key="3">
    <source>
        <dbReference type="EMBL" id="BBY22172.1"/>
    </source>
</evidence>
<dbReference type="PANTHER" id="PTHR21240">
    <property type="entry name" value="2-AMINO-3-CARBOXYLMUCONATE-6-SEMIALDEHYDE DECARBOXYLASE"/>
    <property type="match status" value="1"/>
</dbReference>
<evidence type="ECO:0000256" key="1">
    <source>
        <dbReference type="ARBA" id="ARBA00023239"/>
    </source>
</evidence>
<name>A0A7I7Q7W0_9MYCO</name>
<dbReference type="GO" id="GO:0016787">
    <property type="term" value="F:hydrolase activity"/>
    <property type="evidence" value="ECO:0007669"/>
    <property type="project" value="UniProtKB-KW"/>
</dbReference>